<accession>K4AP79</accession>
<reference evidence="1" key="2">
    <citation type="submission" date="2018-08" db="UniProtKB">
        <authorList>
            <consortium name="EnsemblPlants"/>
        </authorList>
    </citation>
    <scope>IDENTIFICATION</scope>
    <source>
        <strain evidence="1">Yugu1</strain>
    </source>
</reference>
<dbReference type="EnsemblPlants" id="KQK91928">
    <property type="protein sequence ID" value="KQK91928"/>
    <property type="gene ID" value="SETIT_040727mg"/>
</dbReference>
<dbReference type="EMBL" id="AGNK02006083">
    <property type="status" value="NOT_ANNOTATED_CDS"/>
    <property type="molecule type" value="Genomic_DNA"/>
</dbReference>
<name>K4AP79_SETIT</name>
<dbReference type="Proteomes" id="UP000004995">
    <property type="component" value="Unassembled WGS sequence"/>
</dbReference>
<evidence type="ECO:0000313" key="1">
    <source>
        <dbReference type="EnsemblPlants" id="KQK91928"/>
    </source>
</evidence>
<sequence length="40" mass="4570">MAQSLGFVLVEVYDIPIQSFVAENTNFRICQYKAIDFSVL</sequence>
<reference evidence="2" key="1">
    <citation type="journal article" date="2012" name="Nat. Biotechnol.">
        <title>Reference genome sequence of the model plant Setaria.</title>
        <authorList>
            <person name="Bennetzen J.L."/>
            <person name="Schmutz J."/>
            <person name="Wang H."/>
            <person name="Percifield R."/>
            <person name="Hawkins J."/>
            <person name="Pontaroli A.C."/>
            <person name="Estep M."/>
            <person name="Feng L."/>
            <person name="Vaughn J.N."/>
            <person name="Grimwood J."/>
            <person name="Jenkins J."/>
            <person name="Barry K."/>
            <person name="Lindquist E."/>
            <person name="Hellsten U."/>
            <person name="Deshpande S."/>
            <person name="Wang X."/>
            <person name="Wu X."/>
            <person name="Mitros T."/>
            <person name="Triplett J."/>
            <person name="Yang X."/>
            <person name="Ye C.Y."/>
            <person name="Mauro-Herrera M."/>
            <person name="Wang L."/>
            <person name="Li P."/>
            <person name="Sharma M."/>
            <person name="Sharma R."/>
            <person name="Ronald P.C."/>
            <person name="Panaud O."/>
            <person name="Kellogg E.A."/>
            <person name="Brutnell T.P."/>
            <person name="Doust A.N."/>
            <person name="Tuskan G.A."/>
            <person name="Rokhsar D."/>
            <person name="Devos K.M."/>
        </authorList>
    </citation>
    <scope>NUCLEOTIDE SEQUENCE [LARGE SCALE GENOMIC DNA]</scope>
    <source>
        <strain evidence="2">cv. Yugu1</strain>
    </source>
</reference>
<dbReference type="AlphaFoldDB" id="K4AP79"/>
<evidence type="ECO:0000313" key="2">
    <source>
        <dbReference type="Proteomes" id="UP000004995"/>
    </source>
</evidence>
<dbReference type="InParanoid" id="K4AP79"/>
<organism evidence="1 2">
    <name type="scientific">Setaria italica</name>
    <name type="common">Foxtail millet</name>
    <name type="synonym">Panicum italicum</name>
    <dbReference type="NCBI Taxonomy" id="4555"/>
    <lineage>
        <taxon>Eukaryota</taxon>
        <taxon>Viridiplantae</taxon>
        <taxon>Streptophyta</taxon>
        <taxon>Embryophyta</taxon>
        <taxon>Tracheophyta</taxon>
        <taxon>Spermatophyta</taxon>
        <taxon>Magnoliopsida</taxon>
        <taxon>Liliopsida</taxon>
        <taxon>Poales</taxon>
        <taxon>Poaceae</taxon>
        <taxon>PACMAD clade</taxon>
        <taxon>Panicoideae</taxon>
        <taxon>Panicodae</taxon>
        <taxon>Paniceae</taxon>
        <taxon>Cenchrinae</taxon>
        <taxon>Setaria</taxon>
    </lineage>
</organism>
<protein>
    <submittedName>
        <fullName evidence="1">Uncharacterized protein</fullName>
    </submittedName>
</protein>
<proteinExistence type="predicted"/>
<keyword evidence="2" id="KW-1185">Reference proteome</keyword>
<dbReference type="Gramene" id="KQK91928">
    <property type="protein sequence ID" value="KQK91928"/>
    <property type="gene ID" value="SETIT_040727mg"/>
</dbReference>
<dbReference type="HOGENOM" id="CLU_3300355_0_0_1"/>